<dbReference type="EMBL" id="AYSV01000043">
    <property type="protein sequence ID" value="ETD72653.1"/>
    <property type="molecule type" value="Genomic_DNA"/>
</dbReference>
<accession>V8G9N7</accession>
<protein>
    <recommendedName>
        <fullName evidence="1">Glycosyl transferase family 1 domain-containing protein</fullName>
    </recommendedName>
</protein>
<dbReference type="RefSeq" id="WP_023949828.1">
    <property type="nucleotide sequence ID" value="NZ_AYSV01000043.1"/>
</dbReference>
<sequence length="381" mass="44181">MKLLYCIPRLDTSGGIERVVVNKINYYVQECGYEVTVVTYRQQNRENFFKLDSRVRQINLDAPYPISYEQLSFFKRIIPFRKVNAYLMTKLNQIVSETAFDYCISILMDDIAIIPKLTDSSIKVGECHGILNEIVYCYRHSETFFQKLKWFLRLKKFHFFSKKFDVLVFLTQEESKLLNYSIPLEIIPNFIVCTPLNDEFFQFNNSKTAVSAGHLIPLKGHARLLDAWRLVVDKCSDAHLDIYGSGSEEETLLLKIRELKLTDNVTIKKPLKDLENHYGRYSLTLLASYYEGFSMVCLESLAKAVPVIAYNVPCGLQHILKGNNGGVLVEDDNANAFSAAVIELLESRELQRKQKQKAFSRAKDYNIEIIMHQWQKLFFKI</sequence>
<dbReference type="AlphaFoldDB" id="V8G9N7"/>
<organism evidence="2 3">
    <name type="scientific">Pelistega indica</name>
    <dbReference type="NCBI Taxonomy" id="1414851"/>
    <lineage>
        <taxon>Bacteria</taxon>
        <taxon>Pseudomonadati</taxon>
        <taxon>Pseudomonadota</taxon>
        <taxon>Betaproteobacteria</taxon>
        <taxon>Burkholderiales</taxon>
        <taxon>Alcaligenaceae</taxon>
        <taxon>Pelistega</taxon>
    </lineage>
</organism>
<dbReference type="PANTHER" id="PTHR12526">
    <property type="entry name" value="GLYCOSYLTRANSFERASE"/>
    <property type="match status" value="1"/>
</dbReference>
<dbReference type="InterPro" id="IPR001296">
    <property type="entry name" value="Glyco_trans_1"/>
</dbReference>
<evidence type="ECO:0000259" key="1">
    <source>
        <dbReference type="Pfam" id="PF00534"/>
    </source>
</evidence>
<dbReference type="PANTHER" id="PTHR12526:SF630">
    <property type="entry name" value="GLYCOSYLTRANSFERASE"/>
    <property type="match status" value="1"/>
</dbReference>
<dbReference type="GO" id="GO:0016757">
    <property type="term" value="F:glycosyltransferase activity"/>
    <property type="evidence" value="ECO:0007669"/>
    <property type="project" value="InterPro"/>
</dbReference>
<dbReference type="Pfam" id="PF00534">
    <property type="entry name" value="Glycos_transf_1"/>
    <property type="match status" value="1"/>
</dbReference>
<dbReference type="Gene3D" id="3.40.50.2000">
    <property type="entry name" value="Glycogen Phosphorylase B"/>
    <property type="match status" value="2"/>
</dbReference>
<comment type="caution">
    <text evidence="2">The sequence shown here is derived from an EMBL/GenBank/DDBJ whole genome shotgun (WGS) entry which is preliminary data.</text>
</comment>
<feature type="domain" description="Glycosyl transferase family 1" evidence="1">
    <location>
        <begin position="204"/>
        <end position="359"/>
    </location>
</feature>
<dbReference type="SUPFAM" id="SSF53756">
    <property type="entry name" value="UDP-Glycosyltransferase/glycogen phosphorylase"/>
    <property type="match status" value="1"/>
</dbReference>
<proteinExistence type="predicted"/>
<evidence type="ECO:0000313" key="3">
    <source>
        <dbReference type="Proteomes" id="UP000018766"/>
    </source>
</evidence>
<gene>
    <name evidence="2" type="ORF">V757_03120</name>
</gene>
<dbReference type="OrthoDB" id="570545at2"/>
<reference evidence="2 3" key="1">
    <citation type="submission" date="2013-11" db="EMBL/GenBank/DDBJ databases">
        <title>Genomic analysis of Pelistega sp. HM-7.</title>
        <authorList>
            <person name="Kumbhare S.V."/>
            <person name="Shetty S.A."/>
            <person name="Sharma O."/>
            <person name="Dhotre D.P."/>
        </authorList>
    </citation>
    <scope>NUCLEOTIDE SEQUENCE [LARGE SCALE GENOMIC DNA]</scope>
    <source>
        <strain evidence="2 3">HM-7</strain>
    </source>
</reference>
<keyword evidence="3" id="KW-1185">Reference proteome</keyword>
<dbReference type="Proteomes" id="UP000018766">
    <property type="component" value="Unassembled WGS sequence"/>
</dbReference>
<name>V8G9N7_9BURK</name>
<evidence type="ECO:0000313" key="2">
    <source>
        <dbReference type="EMBL" id="ETD72653.1"/>
    </source>
</evidence>